<dbReference type="InterPro" id="IPR036249">
    <property type="entry name" value="Thioredoxin-like_sf"/>
</dbReference>
<feature type="signal peptide" evidence="1">
    <location>
        <begin position="1"/>
        <end position="21"/>
    </location>
</feature>
<dbReference type="InterPro" id="IPR013766">
    <property type="entry name" value="Thioredoxin_domain"/>
</dbReference>
<sequence>MRVLFFIVIFLFFLFSSSLLAIPSVGNSPPKISLTNLNGKIINFPNSENNITILTFFASWSKSCDEEIKVLNRIYHEYKNSGLKIFAISFDRKFDTLEKFVKDENIEFEILIDKNLVSINKYAILILPTTFVIDKEGNIASIFVDFDDKLEITLKNFIDSQLDK</sequence>
<dbReference type="GO" id="GO:0016491">
    <property type="term" value="F:oxidoreductase activity"/>
    <property type="evidence" value="ECO:0007669"/>
    <property type="project" value="InterPro"/>
</dbReference>
<protein>
    <recommendedName>
        <fullName evidence="2">Thioredoxin domain-containing protein</fullName>
    </recommendedName>
</protein>
<proteinExistence type="predicted"/>
<dbReference type="InterPro" id="IPR050553">
    <property type="entry name" value="Thioredoxin_ResA/DsbE_sf"/>
</dbReference>
<keyword evidence="1" id="KW-0732">Signal</keyword>
<organism evidence="3 4">
    <name type="scientific">candidate division WOR-1 bacterium RIFOXYB2_FULL_36_35</name>
    <dbReference type="NCBI Taxonomy" id="1802578"/>
    <lineage>
        <taxon>Bacteria</taxon>
        <taxon>Bacillati</taxon>
        <taxon>Saganbacteria</taxon>
    </lineage>
</organism>
<dbReference type="PANTHER" id="PTHR42852">
    <property type="entry name" value="THIOL:DISULFIDE INTERCHANGE PROTEIN DSBE"/>
    <property type="match status" value="1"/>
</dbReference>
<dbReference type="GO" id="GO:0016209">
    <property type="term" value="F:antioxidant activity"/>
    <property type="evidence" value="ECO:0007669"/>
    <property type="project" value="InterPro"/>
</dbReference>
<reference evidence="3 4" key="1">
    <citation type="journal article" date="2016" name="Nat. Commun.">
        <title>Thousands of microbial genomes shed light on interconnected biogeochemical processes in an aquifer system.</title>
        <authorList>
            <person name="Anantharaman K."/>
            <person name="Brown C.T."/>
            <person name="Hug L.A."/>
            <person name="Sharon I."/>
            <person name="Castelle C.J."/>
            <person name="Probst A.J."/>
            <person name="Thomas B.C."/>
            <person name="Singh A."/>
            <person name="Wilkins M.J."/>
            <person name="Karaoz U."/>
            <person name="Brodie E.L."/>
            <person name="Williams K.H."/>
            <person name="Hubbard S.S."/>
            <person name="Banfield J.F."/>
        </authorList>
    </citation>
    <scope>NUCLEOTIDE SEQUENCE [LARGE SCALE GENOMIC DNA]</scope>
</reference>
<comment type="caution">
    <text evidence="3">The sequence shown here is derived from an EMBL/GenBank/DDBJ whole genome shotgun (WGS) entry which is preliminary data.</text>
</comment>
<evidence type="ECO:0000259" key="2">
    <source>
        <dbReference type="PROSITE" id="PS51352"/>
    </source>
</evidence>
<dbReference type="InterPro" id="IPR000866">
    <property type="entry name" value="AhpC/TSA"/>
</dbReference>
<evidence type="ECO:0000256" key="1">
    <source>
        <dbReference type="SAM" id="SignalP"/>
    </source>
</evidence>
<dbReference type="PANTHER" id="PTHR42852:SF13">
    <property type="entry name" value="PROTEIN DIPZ"/>
    <property type="match status" value="1"/>
</dbReference>
<dbReference type="SUPFAM" id="SSF52833">
    <property type="entry name" value="Thioredoxin-like"/>
    <property type="match status" value="1"/>
</dbReference>
<dbReference type="CDD" id="cd02966">
    <property type="entry name" value="TlpA_like_family"/>
    <property type="match status" value="1"/>
</dbReference>
<evidence type="ECO:0000313" key="3">
    <source>
        <dbReference type="EMBL" id="OGC15495.1"/>
    </source>
</evidence>
<evidence type="ECO:0000313" key="4">
    <source>
        <dbReference type="Proteomes" id="UP000177905"/>
    </source>
</evidence>
<gene>
    <name evidence="3" type="ORF">A2290_03790</name>
</gene>
<dbReference type="EMBL" id="MEUA01000019">
    <property type="protein sequence ID" value="OGC15495.1"/>
    <property type="molecule type" value="Genomic_DNA"/>
</dbReference>
<dbReference type="Proteomes" id="UP000177905">
    <property type="component" value="Unassembled WGS sequence"/>
</dbReference>
<dbReference type="Pfam" id="PF00578">
    <property type="entry name" value="AhpC-TSA"/>
    <property type="match status" value="1"/>
</dbReference>
<accession>A0A1F4S4Y4</accession>
<dbReference type="AlphaFoldDB" id="A0A1F4S4Y4"/>
<dbReference type="Gene3D" id="3.40.30.10">
    <property type="entry name" value="Glutaredoxin"/>
    <property type="match status" value="1"/>
</dbReference>
<feature type="chain" id="PRO_5009514363" description="Thioredoxin domain-containing protein" evidence="1">
    <location>
        <begin position="22"/>
        <end position="164"/>
    </location>
</feature>
<dbReference type="PROSITE" id="PS51352">
    <property type="entry name" value="THIOREDOXIN_2"/>
    <property type="match status" value="1"/>
</dbReference>
<feature type="domain" description="Thioredoxin" evidence="2">
    <location>
        <begin position="23"/>
        <end position="164"/>
    </location>
</feature>
<name>A0A1F4S4Y4_UNCSA</name>